<keyword evidence="3" id="KW-0408">Iron</keyword>
<dbReference type="Gene3D" id="3.60.15.10">
    <property type="entry name" value="Ribonuclease Z/Hydroxyacylglutathione hydrolase-like"/>
    <property type="match status" value="1"/>
</dbReference>
<dbReference type="PANTHER" id="PTHR43546:SF3">
    <property type="entry name" value="UPF0173 METAL-DEPENDENT HYDROLASE MJ1163"/>
    <property type="match status" value="1"/>
</dbReference>
<evidence type="ECO:0000313" key="8">
    <source>
        <dbReference type="Proteomes" id="UP000183760"/>
    </source>
</evidence>
<evidence type="ECO:0000256" key="1">
    <source>
        <dbReference type="ARBA" id="ARBA00022714"/>
    </source>
</evidence>
<evidence type="ECO:0000256" key="2">
    <source>
        <dbReference type="ARBA" id="ARBA00022723"/>
    </source>
</evidence>
<dbReference type="SUPFAM" id="SSF56281">
    <property type="entry name" value="Metallo-hydrolase/oxidoreductase"/>
    <property type="match status" value="1"/>
</dbReference>
<dbReference type="Pfam" id="PF13483">
    <property type="entry name" value="Lactamase_B_3"/>
    <property type="match status" value="1"/>
</dbReference>
<evidence type="ECO:0000313" key="9">
    <source>
        <dbReference type="Proteomes" id="UP000321514"/>
    </source>
</evidence>
<dbReference type="GO" id="GO:0046872">
    <property type="term" value="F:metal ion binding"/>
    <property type="evidence" value="ECO:0007669"/>
    <property type="project" value="UniProtKB-KW"/>
</dbReference>
<dbReference type="Proteomes" id="UP000183760">
    <property type="component" value="Unassembled WGS sequence"/>
</dbReference>
<dbReference type="InterPro" id="IPR036922">
    <property type="entry name" value="Rieske_2Fe-2S_sf"/>
</dbReference>
<dbReference type="SUPFAM" id="SSF50022">
    <property type="entry name" value="ISP domain"/>
    <property type="match status" value="1"/>
</dbReference>
<protein>
    <submittedName>
        <fullName evidence="6">Iron-sulfur cluster-binding protein, RIESKE family</fullName>
    </submittedName>
    <submittedName>
        <fullName evidence="7">UDP-MurNAc hydroxylase</fullName>
    </submittedName>
</protein>
<reference evidence="7 8" key="1">
    <citation type="submission" date="2016-10" db="EMBL/GenBank/DDBJ databases">
        <authorList>
            <person name="Varghese N."/>
            <person name="Submissions S."/>
        </authorList>
    </citation>
    <scope>NUCLEOTIDE SEQUENCE [LARGE SCALE GENOMIC DNA]</scope>
    <source>
        <strain evidence="7 8">DSM 16525</strain>
    </source>
</reference>
<dbReference type="AlphaFoldDB" id="A0A511TAK7"/>
<dbReference type="EMBL" id="FOIB01000003">
    <property type="protein sequence ID" value="SET78137.1"/>
    <property type="molecule type" value="Genomic_DNA"/>
</dbReference>
<keyword evidence="8" id="KW-1185">Reference proteome</keyword>
<comment type="caution">
    <text evidence="6">The sequence shown here is derived from an EMBL/GenBank/DDBJ whole genome shotgun (WGS) entry which is preliminary data.</text>
</comment>
<keyword evidence="1" id="KW-0001">2Fe-2S</keyword>
<dbReference type="PANTHER" id="PTHR43546">
    <property type="entry name" value="UPF0173 METAL-DEPENDENT HYDROLASE MJ1163-RELATED"/>
    <property type="match status" value="1"/>
</dbReference>
<reference evidence="6 9" key="2">
    <citation type="submission" date="2019-07" db="EMBL/GenBank/DDBJ databases">
        <title>Whole genome shotgun sequence of Myxococcus fulvus NBRC 100333.</title>
        <authorList>
            <person name="Hosoyama A."/>
            <person name="Uohara A."/>
            <person name="Ohji S."/>
            <person name="Ichikawa N."/>
        </authorList>
    </citation>
    <scope>NUCLEOTIDE SEQUENCE [LARGE SCALE GENOMIC DNA]</scope>
    <source>
        <strain evidence="6 9">NBRC 100333</strain>
    </source>
</reference>
<dbReference type="Proteomes" id="UP000321514">
    <property type="component" value="Unassembled WGS sequence"/>
</dbReference>
<dbReference type="EMBL" id="BJXR01000039">
    <property type="protein sequence ID" value="GEN10633.1"/>
    <property type="molecule type" value="Genomic_DNA"/>
</dbReference>
<dbReference type="GO" id="GO:0006054">
    <property type="term" value="P:N-acetylneuraminate metabolic process"/>
    <property type="evidence" value="ECO:0007669"/>
    <property type="project" value="UniProtKB-UniPathway"/>
</dbReference>
<evidence type="ECO:0000256" key="4">
    <source>
        <dbReference type="ARBA" id="ARBA00023014"/>
    </source>
</evidence>
<evidence type="ECO:0000259" key="5">
    <source>
        <dbReference type="PROSITE" id="PS51296"/>
    </source>
</evidence>
<sequence>MRITFLGHAGFAVECAGSVVVMDPWLSPRGAFDSAWMQLPRNHHLAPRVRELLETPGRERYLYVSHEHKDHFDPEFLASLRTRDFTVVIPRFQRSELQDIFARYGCKRVIACEDGREVPIKGGYIKLFVSEQGTNRDSAIMVRGDGQCFVNLNDCKLHDRLARISEEEGPIDLFTAQFSGAIWHPTCYEYTPEAYAAISLKKRESKFEAVARALEVVKPRAYLASAGPACFLDPALFALNLEKVNIFPNATTLFRFLEQRLPGAHTRFLEPMPGDVLDAASLEYVSLDGERLTEEGFESYLRDYAADMAHLFRERRRNMLRAEVDEIHGRLRVELQRKLDLLDLHERVGMPLYVQLTELPERLLRVDFKGRRVDEVAEIRETTRYTMKVSAADMVRVLDRKLTWEDFLLSFRLRLSRFPDVYEPILHGFLGVEIEDMRAFCEGVRSTESQRERTVVTVGNRRFSVQRFCPHQGADLSEGWVEEGRYLVCPRHRWQFDLEDGGRCAMNGSTLCAESVSDKPVAPVTVEEPLAL</sequence>
<dbReference type="CDD" id="cd03467">
    <property type="entry name" value="Rieske"/>
    <property type="match status" value="1"/>
</dbReference>
<dbReference type="PROSITE" id="PS51296">
    <property type="entry name" value="RIESKE"/>
    <property type="match status" value="1"/>
</dbReference>
<dbReference type="RefSeq" id="WP_074951952.1">
    <property type="nucleotide sequence ID" value="NZ_BJXR01000039.1"/>
</dbReference>
<dbReference type="STRING" id="1334629.MFUL124B02_24235"/>
<accession>A0A511TAK7</accession>
<evidence type="ECO:0000256" key="3">
    <source>
        <dbReference type="ARBA" id="ARBA00023004"/>
    </source>
</evidence>
<dbReference type="InterPro" id="IPR050114">
    <property type="entry name" value="UPF0173_UPF0282_UlaG_hydrolase"/>
</dbReference>
<organism evidence="6 9">
    <name type="scientific">Myxococcus fulvus</name>
    <dbReference type="NCBI Taxonomy" id="33"/>
    <lineage>
        <taxon>Bacteria</taxon>
        <taxon>Pseudomonadati</taxon>
        <taxon>Myxococcota</taxon>
        <taxon>Myxococcia</taxon>
        <taxon>Myxococcales</taxon>
        <taxon>Cystobacterineae</taxon>
        <taxon>Myxococcaceae</taxon>
        <taxon>Myxococcus</taxon>
    </lineage>
</organism>
<feature type="domain" description="Rieske" evidence="5">
    <location>
        <begin position="469"/>
        <end position="532"/>
    </location>
</feature>
<keyword evidence="4" id="KW-0411">Iron-sulfur</keyword>
<dbReference type="Pfam" id="PF00355">
    <property type="entry name" value="Rieske"/>
    <property type="match status" value="1"/>
</dbReference>
<dbReference type="UniPathway" id="UPA00628"/>
<evidence type="ECO:0000313" key="6">
    <source>
        <dbReference type="EMBL" id="GEN10633.1"/>
    </source>
</evidence>
<gene>
    <name evidence="6" type="ORF">MFU01_56700</name>
    <name evidence="7" type="ORF">SAMN05443572_103196</name>
</gene>
<name>A0A511TAK7_MYXFU</name>
<keyword evidence="2" id="KW-0479">Metal-binding</keyword>
<dbReference type="GO" id="GO:0051537">
    <property type="term" value="F:2 iron, 2 sulfur cluster binding"/>
    <property type="evidence" value="ECO:0007669"/>
    <property type="project" value="UniProtKB-KW"/>
</dbReference>
<evidence type="ECO:0000313" key="7">
    <source>
        <dbReference type="EMBL" id="SET78137.1"/>
    </source>
</evidence>
<dbReference type="Gene3D" id="2.102.10.10">
    <property type="entry name" value="Rieske [2Fe-2S] iron-sulphur domain"/>
    <property type="match status" value="1"/>
</dbReference>
<dbReference type="InterPro" id="IPR036866">
    <property type="entry name" value="RibonucZ/Hydroxyglut_hydro"/>
</dbReference>
<dbReference type="OrthoDB" id="9769355at2"/>
<proteinExistence type="predicted"/>
<dbReference type="InterPro" id="IPR017941">
    <property type="entry name" value="Rieske_2Fe-2S"/>
</dbReference>